<evidence type="ECO:0000313" key="3">
    <source>
        <dbReference type="EMBL" id="KNC86730.1"/>
    </source>
</evidence>
<feature type="compositionally biased region" description="Polar residues" evidence="2">
    <location>
        <begin position="182"/>
        <end position="198"/>
    </location>
</feature>
<evidence type="ECO:0008006" key="5">
    <source>
        <dbReference type="Google" id="ProtNLM"/>
    </source>
</evidence>
<dbReference type="OrthoDB" id="549905at2759"/>
<comment type="similarity">
    <text evidence="1">Belongs to the STXBP/unc-18/SEC1 family.</text>
</comment>
<dbReference type="AlphaFoldDB" id="A0A0L0GCJ2"/>
<dbReference type="PANTHER" id="PTHR11679">
    <property type="entry name" value="VESICLE PROTEIN SORTING-ASSOCIATED"/>
    <property type="match status" value="1"/>
</dbReference>
<reference evidence="3 4" key="1">
    <citation type="submission" date="2011-02" db="EMBL/GenBank/DDBJ databases">
        <title>The Genome Sequence of Sphaeroforma arctica JP610.</title>
        <authorList>
            <consortium name="The Broad Institute Genome Sequencing Platform"/>
            <person name="Russ C."/>
            <person name="Cuomo C."/>
            <person name="Young S.K."/>
            <person name="Zeng Q."/>
            <person name="Gargeya S."/>
            <person name="Alvarado L."/>
            <person name="Berlin A."/>
            <person name="Chapman S.B."/>
            <person name="Chen Z."/>
            <person name="Freedman E."/>
            <person name="Gellesch M."/>
            <person name="Goldberg J."/>
            <person name="Griggs A."/>
            <person name="Gujja S."/>
            <person name="Heilman E."/>
            <person name="Heiman D."/>
            <person name="Howarth C."/>
            <person name="Mehta T."/>
            <person name="Neiman D."/>
            <person name="Pearson M."/>
            <person name="Roberts A."/>
            <person name="Saif S."/>
            <person name="Shea T."/>
            <person name="Shenoy N."/>
            <person name="Sisk P."/>
            <person name="Stolte C."/>
            <person name="Sykes S."/>
            <person name="White J."/>
            <person name="Yandava C."/>
            <person name="Burger G."/>
            <person name="Gray M.W."/>
            <person name="Holland P.W.H."/>
            <person name="King N."/>
            <person name="Lang F.B.F."/>
            <person name="Roger A.J."/>
            <person name="Ruiz-Trillo I."/>
            <person name="Haas B."/>
            <person name="Nusbaum C."/>
            <person name="Birren B."/>
        </authorList>
    </citation>
    <scope>NUCLEOTIDE SEQUENCE [LARGE SCALE GENOMIC DNA]</scope>
    <source>
        <strain evidence="3 4">JP610</strain>
    </source>
</reference>
<feature type="region of interest" description="Disordered" evidence="2">
    <location>
        <begin position="498"/>
        <end position="523"/>
    </location>
</feature>
<dbReference type="STRING" id="667725.A0A0L0GCJ2"/>
<name>A0A0L0GCJ2_9EUKA</name>
<feature type="compositionally biased region" description="Acidic residues" evidence="2">
    <location>
        <begin position="212"/>
        <end position="227"/>
    </location>
</feature>
<dbReference type="InterPro" id="IPR036045">
    <property type="entry name" value="Sec1-like_sf"/>
</dbReference>
<evidence type="ECO:0000313" key="4">
    <source>
        <dbReference type="Proteomes" id="UP000054560"/>
    </source>
</evidence>
<gene>
    <name evidence="3" type="ORF">SARC_01150</name>
</gene>
<dbReference type="Gene3D" id="3.40.50.1910">
    <property type="match status" value="1"/>
</dbReference>
<dbReference type="Proteomes" id="UP000054560">
    <property type="component" value="Unassembled WGS sequence"/>
</dbReference>
<dbReference type="GeneID" id="25901654"/>
<dbReference type="SUPFAM" id="SSF56815">
    <property type="entry name" value="Sec1/munc18-like (SM) proteins"/>
    <property type="match status" value="1"/>
</dbReference>
<feature type="compositionally biased region" description="Basic and acidic residues" evidence="2">
    <location>
        <begin position="199"/>
        <end position="208"/>
    </location>
</feature>
<feature type="region of interest" description="Disordered" evidence="2">
    <location>
        <begin position="180"/>
        <end position="295"/>
    </location>
</feature>
<dbReference type="eggNOG" id="ENOG502QQIB">
    <property type="taxonomic scope" value="Eukaryota"/>
</dbReference>
<dbReference type="RefSeq" id="XP_014160632.1">
    <property type="nucleotide sequence ID" value="XM_014305157.1"/>
</dbReference>
<protein>
    <recommendedName>
        <fullName evidence="5">Sec1 family domain-containing protein 2</fullName>
    </recommendedName>
</protein>
<sequence>MNGHLSNSDETGSVSTVLLNAWDTVLKEINGGSIVFMDTCASESLRWSGIGGGVCALLDGGAYSVLELQANEAFTKNSLGRDERAELYPNFQPAGHCVGLQGSKVVVVAGTSLSNVTHHLRAVLQSNKFGECVVLCGYDGKAHDMTTVKENYLQGLEIEIQEWLESGFESAEVNATIKDINTPCSLPEGSNMNQTDQRPQSDESRKAPAETNDWDVDDWNEENDGWSDGDSATTKTKGHTHTKRNEPDNNAWDNGADDWGKQSDGWDEDSSDASASTSEDATTHPAAHTHEDGWGSAEEVPIATVRYVPLLTVAPVRDSFFIPSFGGTIPSLIPSDVPSLSDYSIKKVNTGGKPLIDLEDLHTHKLPKQAQRSIRELGCALVEATESLRVKADVYSVGNVARLVAKECVKAQKLGVGAMHSPAAEHESEASGGHVRAGGYYSKASLVLVDRTLDIAGPILAADSIADLLLKTLSNITGKDCTSSLDVAVDISPALGVEKTSLSPTPDNDDDKEAHLRPSESAITGSIAHNSDSVVRDALSDLVYLRSRQALASLRNTLIQTIAAAKLPHKRGVAPSKVTHTHLQSLLKSFQQGGMTAIAKHYGLISLTLAVVESLTAPKSGAPKTGFAKATDTGINPPHIFQQNAVGSSEAFVAVAKEVLLSGLQPGDSHSLYAHMTQVVAANRLSVEEVLLCCILGASVLGPECITSTTEEKLFAATLLPVVMSHVTAPDSRNARGCATSVWLTQKIAERAKASGAAYHGQITEAMAKEWLSVCLKRVWGIANGRANLSMLQHVFSLDVSRYTQLPYRPLLAHLFEAMFEDQVDIPDLQLHQQAGFRKKLLTGFVKMYQASARPTDHKYIILFVIGGISASEMRYIRDIVDKFEGFKVLIGGTNWATPASIFEDTIGSMRYDGY</sequence>
<dbReference type="EMBL" id="KQ241639">
    <property type="protein sequence ID" value="KNC86730.1"/>
    <property type="molecule type" value="Genomic_DNA"/>
</dbReference>
<dbReference type="InterPro" id="IPR027482">
    <property type="entry name" value="Sec1-like_dom2"/>
</dbReference>
<keyword evidence="4" id="KW-1185">Reference proteome</keyword>
<evidence type="ECO:0000256" key="1">
    <source>
        <dbReference type="ARBA" id="ARBA00009884"/>
    </source>
</evidence>
<dbReference type="GO" id="GO:0016192">
    <property type="term" value="P:vesicle-mediated transport"/>
    <property type="evidence" value="ECO:0007669"/>
    <property type="project" value="InterPro"/>
</dbReference>
<evidence type="ECO:0000256" key="2">
    <source>
        <dbReference type="SAM" id="MobiDB-lite"/>
    </source>
</evidence>
<dbReference type="InterPro" id="IPR001619">
    <property type="entry name" value="Sec1-like"/>
</dbReference>
<organism evidence="3 4">
    <name type="scientific">Sphaeroforma arctica JP610</name>
    <dbReference type="NCBI Taxonomy" id="667725"/>
    <lineage>
        <taxon>Eukaryota</taxon>
        <taxon>Ichthyosporea</taxon>
        <taxon>Ichthyophonida</taxon>
        <taxon>Sphaeroforma</taxon>
    </lineage>
</organism>
<accession>A0A0L0GCJ2</accession>
<proteinExistence type="inferred from homology"/>